<protein>
    <submittedName>
        <fullName evidence="1">Uncharacterized protein</fullName>
    </submittedName>
</protein>
<proteinExistence type="predicted"/>
<accession>A0ACC1I5E9</accession>
<gene>
    <name evidence="1" type="ORF">LPJ66_010160</name>
</gene>
<feature type="non-terminal residue" evidence="1">
    <location>
        <position position="922"/>
    </location>
</feature>
<keyword evidence="2" id="KW-1185">Reference proteome</keyword>
<name>A0ACC1I5E9_9FUNG</name>
<organism evidence="1 2">
    <name type="scientific">Kickxella alabastrina</name>
    <dbReference type="NCBI Taxonomy" id="61397"/>
    <lineage>
        <taxon>Eukaryota</taxon>
        <taxon>Fungi</taxon>
        <taxon>Fungi incertae sedis</taxon>
        <taxon>Zoopagomycota</taxon>
        <taxon>Kickxellomycotina</taxon>
        <taxon>Kickxellomycetes</taxon>
        <taxon>Kickxellales</taxon>
        <taxon>Kickxellaceae</taxon>
        <taxon>Kickxella</taxon>
    </lineage>
</organism>
<comment type="caution">
    <text evidence="1">The sequence shown here is derived from an EMBL/GenBank/DDBJ whole genome shotgun (WGS) entry which is preliminary data.</text>
</comment>
<dbReference type="Proteomes" id="UP001150581">
    <property type="component" value="Unassembled WGS sequence"/>
</dbReference>
<evidence type="ECO:0000313" key="2">
    <source>
        <dbReference type="Proteomes" id="UP001150581"/>
    </source>
</evidence>
<reference evidence="1" key="1">
    <citation type="submission" date="2022-07" db="EMBL/GenBank/DDBJ databases">
        <title>Phylogenomic reconstructions and comparative analyses of Kickxellomycotina fungi.</title>
        <authorList>
            <person name="Reynolds N.K."/>
            <person name="Stajich J.E."/>
            <person name="Barry K."/>
            <person name="Grigoriev I.V."/>
            <person name="Crous P."/>
            <person name="Smith M.E."/>
        </authorList>
    </citation>
    <scope>NUCLEOTIDE SEQUENCE</scope>
    <source>
        <strain evidence="1">Benny 63K</strain>
    </source>
</reference>
<evidence type="ECO:0000313" key="1">
    <source>
        <dbReference type="EMBL" id="KAJ1885351.1"/>
    </source>
</evidence>
<dbReference type="EMBL" id="JANBPG010002562">
    <property type="protein sequence ID" value="KAJ1885351.1"/>
    <property type="molecule type" value="Genomic_DNA"/>
</dbReference>
<sequence length="922" mass="101600">MVYSTFSPPVVLGAVIYFVIGYPVMKYLLLYVYFHPFETAGMAWPKVCRRMIFSIILYQVVILTFVIVKGGGWFTFSMVPIIVLYLWFFYYVGWSLEKQGTVLPVYLWRNPPPNSAYPLPPDSMDFDDEDKNLFTQPLLMNHAYDTSTHPVLQANPGASALHRLSGGGGGGGRSYTADFDSRRAHNRPPWQNISAARPRSRSIARPPPLPLPISSSLLVSPHSRPLSSSRVAKRSAGNHRRESSRGVRTREIILANRTLAKSSRADNRPPLATSTSESYANALLAGSSSISPLKRKSAASLAAAGMRNQKRASNSQLRASHASQQQQQQQKNAKLLGVSSPSDQPRLTPPAQEPLQLQRTAENKRKKRYKSLAEAATVEGSRLIISLGRLPGELYNRHIENKRNSMSAITDMSTQLISSQESRVSSGARIRPWSFSGGKLQTLEQNALAEENQLRSDSAVGSADSGLGKVAPAVSKRIAAVPSISASTSNSSRARYYNQARVHLRSPLSHEVSPQPRQCRRRRRHLQQNGQQQRRPQQLDSHVQMNKAAEKNSDEDEDDDGWVNESDIMDAQGLSTPTVDRNGWQDLNEEEVWDPLVYLKSSSSDVQLNDKRRQSDGNGATLGTLLTDLDHNALVSKSERANLIVRGSSDTAKGRARARPMRHNYATHFATGVLDGRQHLESSPLSGLRQRRVRGRGATANSEPSVRQASSIGEVATSSIIDAERSSAYNATSEDEAGGTANQRTRVYVRRVRSALQRMRDYFLADFRPAGPILDLTYDRLYSQGVRDTSNRVHTDVNGELVEDNGDTLPPLRQILGRVLPRSMSRTFSQTPVPPILPTASTSVPLQRSSLTDNTTSPYYLRARSATSPRSIEEPPARQLPPKGWRPSLALILADSNTSEPMPAANEESAGNSSGDSDGNGD</sequence>